<sequence length="253" mass="28308">MKRLLVMILLLTLLCTACGKDKNKDSKEAVKETTQETQENSTEEEKDAVAEDAESEETKEEASERIYAPQFIYDGEPIDSYEDSVPTYDIVYDVPNYQSYDIGLAQLHIRSGKLCIAVTSGDEGATGMSFEEILAATERSFGGAMDSSLEGGKDYHGIDIIEQEEVTINGVDCVRFVGEIDGRSPSAPDDKTLWFRYHVRGYAFVKDDIPVTIIGVTLDDGGDGEDYIKQYTEEVDHNVDELMKTLRDKKYFD</sequence>
<dbReference type="AlphaFoldDB" id="A0A3N1XPT5"/>
<dbReference type="Proteomes" id="UP000273083">
    <property type="component" value="Unassembled WGS sequence"/>
</dbReference>
<evidence type="ECO:0000256" key="2">
    <source>
        <dbReference type="SAM" id="SignalP"/>
    </source>
</evidence>
<gene>
    <name evidence="3" type="ORF">EDD66_104277</name>
</gene>
<feature type="compositionally biased region" description="Acidic residues" evidence="1">
    <location>
        <begin position="41"/>
        <end position="59"/>
    </location>
</feature>
<keyword evidence="2" id="KW-0732">Signal</keyword>
<evidence type="ECO:0008006" key="5">
    <source>
        <dbReference type="Google" id="ProtNLM"/>
    </source>
</evidence>
<reference evidence="3 4" key="1">
    <citation type="submission" date="2018-11" db="EMBL/GenBank/DDBJ databases">
        <title>Genomic Encyclopedia of Type Strains, Phase IV (KMG-IV): sequencing the most valuable type-strain genomes for metagenomic binning, comparative biology and taxonomic classification.</title>
        <authorList>
            <person name="Goeker M."/>
        </authorList>
    </citation>
    <scope>NUCLEOTIDE SEQUENCE [LARGE SCALE GENOMIC DNA]</scope>
    <source>
        <strain evidence="3 4">DSM 26537</strain>
    </source>
</reference>
<dbReference type="RefSeq" id="WP_123609182.1">
    <property type="nucleotide sequence ID" value="NZ_RJVG01000004.1"/>
</dbReference>
<accession>A0A3N1XPT5</accession>
<proteinExistence type="predicted"/>
<evidence type="ECO:0000313" key="4">
    <source>
        <dbReference type="Proteomes" id="UP000273083"/>
    </source>
</evidence>
<dbReference type="EMBL" id="RJVG01000004">
    <property type="protein sequence ID" value="ROR28689.1"/>
    <property type="molecule type" value="Genomic_DNA"/>
</dbReference>
<evidence type="ECO:0000313" key="3">
    <source>
        <dbReference type="EMBL" id="ROR28689.1"/>
    </source>
</evidence>
<name>A0A3N1XPT5_9FIRM</name>
<dbReference type="OrthoDB" id="2077130at2"/>
<organism evidence="3 4">
    <name type="scientific">Mobilisporobacter senegalensis</name>
    <dbReference type="NCBI Taxonomy" id="1329262"/>
    <lineage>
        <taxon>Bacteria</taxon>
        <taxon>Bacillati</taxon>
        <taxon>Bacillota</taxon>
        <taxon>Clostridia</taxon>
        <taxon>Lachnospirales</taxon>
        <taxon>Lachnospiraceae</taxon>
        <taxon>Mobilisporobacter</taxon>
    </lineage>
</organism>
<evidence type="ECO:0000256" key="1">
    <source>
        <dbReference type="SAM" id="MobiDB-lite"/>
    </source>
</evidence>
<keyword evidence="4" id="KW-1185">Reference proteome</keyword>
<feature type="compositionally biased region" description="Basic and acidic residues" evidence="1">
    <location>
        <begin position="24"/>
        <end position="34"/>
    </location>
</feature>
<protein>
    <recommendedName>
        <fullName evidence="5">Lipoprotein</fullName>
    </recommendedName>
</protein>
<feature type="chain" id="PRO_5018124663" description="Lipoprotein" evidence="2">
    <location>
        <begin position="20"/>
        <end position="253"/>
    </location>
</feature>
<comment type="caution">
    <text evidence="3">The sequence shown here is derived from an EMBL/GenBank/DDBJ whole genome shotgun (WGS) entry which is preliminary data.</text>
</comment>
<feature type="signal peptide" evidence="2">
    <location>
        <begin position="1"/>
        <end position="19"/>
    </location>
</feature>
<feature type="region of interest" description="Disordered" evidence="1">
    <location>
        <begin position="24"/>
        <end position="63"/>
    </location>
</feature>